<proteinExistence type="predicted"/>
<keyword evidence="2" id="KW-1185">Reference proteome</keyword>
<protein>
    <submittedName>
        <fullName evidence="1">Uncharacterized protein</fullName>
    </submittedName>
</protein>
<organism evidence="1 2">
    <name type="scientific">Siminovitchia terrae</name>
    <name type="common">Bacillus terrae</name>
    <dbReference type="NCBI Taxonomy" id="1914933"/>
    <lineage>
        <taxon>Bacteria</taxon>
        <taxon>Bacillati</taxon>
        <taxon>Bacillota</taxon>
        <taxon>Bacilli</taxon>
        <taxon>Bacillales</taxon>
        <taxon>Bacillaceae</taxon>
        <taxon>Siminovitchia</taxon>
    </lineage>
</organism>
<comment type="caution">
    <text evidence="1">The sequence shown here is derived from an EMBL/GenBank/DDBJ whole genome shotgun (WGS) entry which is preliminary data.</text>
</comment>
<sequence>MVNTLKVLLKLKNTHEIKSTLYNSKLIAWLDLDYGNGLEWIPKIYIQKRANAINCDAPFS</sequence>
<evidence type="ECO:0000313" key="1">
    <source>
        <dbReference type="EMBL" id="GIN95412.1"/>
    </source>
</evidence>
<accession>A0ABQ4KUP6</accession>
<reference evidence="1 2" key="1">
    <citation type="submission" date="2021-03" db="EMBL/GenBank/DDBJ databases">
        <title>Antimicrobial resistance genes in bacteria isolated from Japanese honey, and their potential for conferring macrolide and lincosamide resistance in the American foulbrood pathogen Paenibacillus larvae.</title>
        <authorList>
            <person name="Okamoto M."/>
            <person name="Kumagai M."/>
            <person name="Kanamori H."/>
            <person name="Takamatsu D."/>
        </authorList>
    </citation>
    <scope>NUCLEOTIDE SEQUENCE [LARGE SCALE GENOMIC DNA]</scope>
    <source>
        <strain evidence="1 2">J6TS1</strain>
    </source>
</reference>
<dbReference type="Proteomes" id="UP000680670">
    <property type="component" value="Unassembled WGS sequence"/>
</dbReference>
<gene>
    <name evidence="1" type="ORF">J6TS1_12820</name>
</gene>
<name>A0ABQ4KUP6_SIMTE</name>
<dbReference type="EMBL" id="BORJ01000002">
    <property type="protein sequence ID" value="GIN95412.1"/>
    <property type="molecule type" value="Genomic_DNA"/>
</dbReference>
<evidence type="ECO:0000313" key="2">
    <source>
        <dbReference type="Proteomes" id="UP000680670"/>
    </source>
</evidence>